<sequence length="313" mass="35005">MTPDRTAVDPTLVSIIIPTYNRVRVVEQAVASALAQSYPHKEVVVVDDGSSDGTLGRLEALDEPRLRLLSSPCNGGAARARNLGIAASRGGYVAFLDSDDRWEPWKLEAQVARFEQGPPELGLVYCGRRVTLPGGGELEIRPRLRGRVFEELVRRNLVPLPTVMVRRSVLDEIGAFDPLLPACEDWDLVLRIARRHLLDYVAEPGLLYDGSGADRLSGKARAVFIANHLIFRHFAGRRPGRRTLAAHLALQSRELMALGRHRLARRYAIASLGLALESDERLAQRTLRDLARRRPLGRLLTRAYAQRRQLSWH</sequence>
<dbReference type="InterPro" id="IPR050834">
    <property type="entry name" value="Glycosyltransf_2"/>
</dbReference>
<dbReference type="STRING" id="560819.SAMN05428998_12266"/>
<dbReference type="RefSeq" id="WP_085124909.1">
    <property type="nucleotide sequence ID" value="NZ_FWZX01000022.1"/>
</dbReference>
<dbReference type="Pfam" id="PF00535">
    <property type="entry name" value="Glycos_transf_2"/>
    <property type="match status" value="1"/>
</dbReference>
<name>A0A1Y6CDZ8_9PROT</name>
<gene>
    <name evidence="2" type="ORF">SAMN05428998_12266</name>
</gene>
<dbReference type="AlphaFoldDB" id="A0A1Y6CDZ8"/>
<dbReference type="Gene3D" id="3.90.550.10">
    <property type="entry name" value="Spore Coat Polysaccharide Biosynthesis Protein SpsA, Chain A"/>
    <property type="match status" value="1"/>
</dbReference>
<dbReference type="GO" id="GO:0016740">
    <property type="term" value="F:transferase activity"/>
    <property type="evidence" value="ECO:0007669"/>
    <property type="project" value="UniProtKB-KW"/>
</dbReference>
<dbReference type="PANTHER" id="PTHR43685">
    <property type="entry name" value="GLYCOSYLTRANSFERASE"/>
    <property type="match status" value="1"/>
</dbReference>
<accession>A0A1Y6CDZ8</accession>
<proteinExistence type="predicted"/>
<dbReference type="SUPFAM" id="SSF53448">
    <property type="entry name" value="Nucleotide-diphospho-sugar transferases"/>
    <property type="match status" value="1"/>
</dbReference>
<keyword evidence="3" id="KW-1185">Reference proteome</keyword>
<evidence type="ECO:0000313" key="3">
    <source>
        <dbReference type="Proteomes" id="UP000192917"/>
    </source>
</evidence>
<feature type="domain" description="Glycosyltransferase 2-like" evidence="1">
    <location>
        <begin position="14"/>
        <end position="126"/>
    </location>
</feature>
<organism evidence="2 3">
    <name type="scientific">Tistlia consotensis USBA 355</name>
    <dbReference type="NCBI Taxonomy" id="560819"/>
    <lineage>
        <taxon>Bacteria</taxon>
        <taxon>Pseudomonadati</taxon>
        <taxon>Pseudomonadota</taxon>
        <taxon>Alphaproteobacteria</taxon>
        <taxon>Rhodospirillales</taxon>
        <taxon>Rhodovibrionaceae</taxon>
        <taxon>Tistlia</taxon>
    </lineage>
</organism>
<dbReference type="CDD" id="cd00761">
    <property type="entry name" value="Glyco_tranf_GTA_type"/>
    <property type="match status" value="1"/>
</dbReference>
<keyword evidence="2" id="KW-0808">Transferase</keyword>
<dbReference type="PANTHER" id="PTHR43685:SF2">
    <property type="entry name" value="GLYCOSYLTRANSFERASE 2-LIKE DOMAIN-CONTAINING PROTEIN"/>
    <property type="match status" value="1"/>
</dbReference>
<dbReference type="InterPro" id="IPR029044">
    <property type="entry name" value="Nucleotide-diphossugar_trans"/>
</dbReference>
<protein>
    <submittedName>
        <fullName evidence="2">Glycosyltransferase involved in cell wall bisynthesis</fullName>
    </submittedName>
</protein>
<dbReference type="InterPro" id="IPR001173">
    <property type="entry name" value="Glyco_trans_2-like"/>
</dbReference>
<dbReference type="EMBL" id="FWZX01000022">
    <property type="protein sequence ID" value="SMF58944.1"/>
    <property type="molecule type" value="Genomic_DNA"/>
</dbReference>
<evidence type="ECO:0000313" key="2">
    <source>
        <dbReference type="EMBL" id="SMF58944.1"/>
    </source>
</evidence>
<dbReference type="Proteomes" id="UP000192917">
    <property type="component" value="Unassembled WGS sequence"/>
</dbReference>
<reference evidence="2 3" key="1">
    <citation type="submission" date="2017-04" db="EMBL/GenBank/DDBJ databases">
        <authorList>
            <person name="Afonso C.L."/>
            <person name="Miller P.J."/>
            <person name="Scott M.A."/>
            <person name="Spackman E."/>
            <person name="Goraichik I."/>
            <person name="Dimitrov K.M."/>
            <person name="Suarez D.L."/>
            <person name="Swayne D.E."/>
        </authorList>
    </citation>
    <scope>NUCLEOTIDE SEQUENCE [LARGE SCALE GENOMIC DNA]</scope>
    <source>
        <strain evidence="2 3">USBA 355</strain>
    </source>
</reference>
<evidence type="ECO:0000259" key="1">
    <source>
        <dbReference type="Pfam" id="PF00535"/>
    </source>
</evidence>